<evidence type="ECO:0008006" key="4">
    <source>
        <dbReference type="Google" id="ProtNLM"/>
    </source>
</evidence>
<feature type="transmembrane region" description="Helical" evidence="1">
    <location>
        <begin position="172"/>
        <end position="188"/>
    </location>
</feature>
<evidence type="ECO:0000313" key="2">
    <source>
        <dbReference type="EMBL" id="EEK16836.1"/>
    </source>
</evidence>
<dbReference type="AlphaFoldDB" id="C2MBP1"/>
<evidence type="ECO:0000256" key="1">
    <source>
        <dbReference type="SAM" id="Phobius"/>
    </source>
</evidence>
<dbReference type="Pfam" id="PF09586">
    <property type="entry name" value="YfhO"/>
    <property type="match status" value="1"/>
</dbReference>
<dbReference type="eggNOG" id="COG4485">
    <property type="taxonomic scope" value="Bacteria"/>
</dbReference>
<name>C2MBP1_9PORP</name>
<comment type="caution">
    <text evidence="2">The sequence shown here is derived from an EMBL/GenBank/DDBJ whole genome shotgun (WGS) entry which is preliminary data.</text>
</comment>
<feature type="transmembrane region" description="Helical" evidence="1">
    <location>
        <begin position="225"/>
        <end position="244"/>
    </location>
</feature>
<feature type="transmembrane region" description="Helical" evidence="1">
    <location>
        <begin position="94"/>
        <end position="114"/>
    </location>
</feature>
<feature type="transmembrane region" description="Helical" evidence="1">
    <location>
        <begin position="194"/>
        <end position="213"/>
    </location>
</feature>
<dbReference type="OrthoDB" id="9772884at2"/>
<organism evidence="2 3">
    <name type="scientific">Porphyromonas uenonis 60-3</name>
    <dbReference type="NCBI Taxonomy" id="596327"/>
    <lineage>
        <taxon>Bacteria</taxon>
        <taxon>Pseudomonadati</taxon>
        <taxon>Bacteroidota</taxon>
        <taxon>Bacteroidia</taxon>
        <taxon>Bacteroidales</taxon>
        <taxon>Porphyromonadaceae</taxon>
        <taxon>Porphyromonas</taxon>
    </lineage>
</organism>
<proteinExistence type="predicted"/>
<gene>
    <name evidence="2" type="ORF">PORUE0001_0461</name>
</gene>
<sequence length="830" mass="92687">MKQIPWQRILLIFGFFLIVALGYFAPAHFEGRTLFQADVAGVSGNGSDVQASDETSYWTNSLFGGMPMYQISPSYPSTKPLQYLQDVLTLRKPLSILGTYPWLIFALLVGFYIFMRSLKVDPLPSVLGAVMWALSSYFIILIHAGHIWKLTALCFVPPTIAGLVWCYRGERLWGGALFAFFMALQLLANHVQMTYYFALLMGILVIAFLVQAIRERQVVGFLKSTGVLILAGLLAIAVNGTNLYHTYQYAQETMRGGSELTIAPPHAPEQAEAEVNSKGLSKEYITQWSYGIGETWTLLVPNTKGGATEPIAKGHAKQLAKAPYEYQQMLGQMNAYWGDQPFTSGPVYVGAFVCILFIIGCVVVKGPIKWGLLIATILSILLAWGKNFMPLTNLFIDWMPMYDKFRAVSSILVIAELTIPTLAVLALVQLIKEPQLLRSKSVWIAGGVPVLLLLLFALLPDLFFGFLSQQEKSMFAELATQDPRYLTLQDQLKTIRMDIFRADIWRSLLFIVLSAVPLWLFAKGYLKTQWLCCILVGLTLIDLWQVDKRYLADDDFIAPQLVQQQAAPMTEADRAILQDKSLGYRVFNRTVNSFNDATTSRWHHSVGGYHAAKLQRYQDLITYQLSTGNKQVYDMLNTKYFIVPNPETKAPMAMTNPDAFGAAWFVDSLRWVANANEEMEALTTADLRHVGVVDLRFGEELPQPLMLPNSTAQRSITVTKYTPRQVVYNVSAEAPGIAILSDIYYPHGWHATIDGKEIPIARANYVLRAVSLPAGKYQLTLTFAPRSITVTESIAFTALALILLALIGSIVWRIRSLGKGKKAPTDSQTK</sequence>
<feature type="transmembrane region" description="Helical" evidence="1">
    <location>
        <begin position="126"/>
        <end position="144"/>
    </location>
</feature>
<keyword evidence="1" id="KW-0472">Membrane</keyword>
<dbReference type="InterPro" id="IPR018580">
    <property type="entry name" value="Uncharacterised_YfhO"/>
</dbReference>
<evidence type="ECO:0000313" key="3">
    <source>
        <dbReference type="Proteomes" id="UP000003303"/>
    </source>
</evidence>
<reference evidence="2 3" key="1">
    <citation type="submission" date="2009-04" db="EMBL/GenBank/DDBJ databases">
        <authorList>
            <person name="Sebastian Y."/>
            <person name="Madupu R."/>
            <person name="Durkin A.S."/>
            <person name="Torralba M."/>
            <person name="Methe B."/>
            <person name="Sutton G.G."/>
            <person name="Strausberg R.L."/>
            <person name="Nelson K.E."/>
        </authorList>
    </citation>
    <scope>NUCLEOTIDE SEQUENCE [LARGE SCALE GENOMIC DNA]</scope>
    <source>
        <strain evidence="2 3">60-3</strain>
    </source>
</reference>
<feature type="transmembrane region" description="Helical" evidence="1">
    <location>
        <begin position="794"/>
        <end position="812"/>
    </location>
</feature>
<keyword evidence="1" id="KW-1133">Transmembrane helix</keyword>
<dbReference type="Proteomes" id="UP000003303">
    <property type="component" value="Unassembled WGS sequence"/>
</dbReference>
<keyword evidence="3" id="KW-1185">Reference proteome</keyword>
<feature type="transmembrane region" description="Helical" evidence="1">
    <location>
        <begin position="345"/>
        <end position="363"/>
    </location>
</feature>
<dbReference type="EMBL" id="ACLR01000124">
    <property type="protein sequence ID" value="EEK16836.1"/>
    <property type="molecule type" value="Genomic_DNA"/>
</dbReference>
<keyword evidence="1" id="KW-0812">Transmembrane</keyword>
<dbReference type="STRING" id="596327.PORUE0001_0461"/>
<accession>C2MBP1</accession>
<dbReference type="RefSeq" id="WP_007365326.1">
    <property type="nucleotide sequence ID" value="NZ_ACLR01000124.1"/>
</dbReference>
<feature type="transmembrane region" description="Helical" evidence="1">
    <location>
        <begin position="442"/>
        <end position="467"/>
    </location>
</feature>
<dbReference type="PANTHER" id="PTHR38454:SF1">
    <property type="entry name" value="INTEGRAL MEMBRANE PROTEIN"/>
    <property type="match status" value="1"/>
</dbReference>
<protein>
    <recommendedName>
        <fullName evidence="4">Bacterial membrane protein YfhO</fullName>
    </recommendedName>
</protein>
<feature type="transmembrane region" description="Helical" evidence="1">
    <location>
        <begin position="504"/>
        <end position="522"/>
    </location>
</feature>
<dbReference type="PANTHER" id="PTHR38454">
    <property type="entry name" value="INTEGRAL MEMBRANE PROTEIN-RELATED"/>
    <property type="match status" value="1"/>
</dbReference>
<feature type="transmembrane region" description="Helical" evidence="1">
    <location>
        <begin position="370"/>
        <end position="387"/>
    </location>
</feature>
<feature type="transmembrane region" description="Helical" evidence="1">
    <location>
        <begin position="9"/>
        <end position="29"/>
    </location>
</feature>
<feature type="transmembrane region" description="Helical" evidence="1">
    <location>
        <begin position="407"/>
        <end position="430"/>
    </location>
</feature>